<dbReference type="PRINTS" id="PR00685">
    <property type="entry name" value="TIFACTORIIB"/>
</dbReference>
<proteinExistence type="predicted"/>
<feature type="compositionally biased region" description="Polar residues" evidence="3">
    <location>
        <begin position="1"/>
        <end position="26"/>
    </location>
</feature>
<sequence>GQSQPSSASIDPFLKNNNNSNQVSRPSHNDETTKSANNYDEKTKKIDTSISSSSSPSTEFASRQIPLSRKNSMASNSAGGYNNNVKDSTGKTNITTTGSNNNSSANTSTVSKRTSCPPKRKSTIKDPSDEKLELEKIEWEKNIEIPPSIWEETLRLFEVVKQSKEMKNRQPHRRRNHILASILLILCRQHGLPRTFVEICNAAGVRKQEIGTYYRLMLKVFESNGLCTGVNGPSLRMVDSAKFLNLKLPDHILEASIHVYRQASSLNITTGKCPVSVGAASIWLAITTWNSTNDKNLITCEHRDVAAAAGVVNATLVGCFKNLLKYKDDLLPPEFSKEAKLRLPRKNNDAGVEELIMDVDDDDEVSGSSTGNNNNYNNVELNVDGKKDERTS</sequence>
<dbReference type="InterPro" id="IPR036915">
    <property type="entry name" value="Cyclin-like_sf"/>
</dbReference>
<dbReference type="PANTHER" id="PTHR11618:SF13">
    <property type="entry name" value="TRANSCRIPTION INITIATION FACTOR IIB"/>
    <property type="match status" value="1"/>
</dbReference>
<dbReference type="GO" id="GO:0097550">
    <property type="term" value="C:transcription preinitiation complex"/>
    <property type="evidence" value="ECO:0007669"/>
    <property type="project" value="TreeGrafter"/>
</dbReference>
<feature type="domain" description="Transcription factor TFIIB cyclin-like" evidence="4">
    <location>
        <begin position="158"/>
        <end position="219"/>
    </location>
</feature>
<dbReference type="Pfam" id="PF00382">
    <property type="entry name" value="TFIIB"/>
    <property type="match status" value="1"/>
</dbReference>
<feature type="compositionally biased region" description="Low complexity" evidence="3">
    <location>
        <begin position="90"/>
        <end position="109"/>
    </location>
</feature>
<dbReference type="GO" id="GO:0070897">
    <property type="term" value="P:transcription preinitiation complex assembly"/>
    <property type="evidence" value="ECO:0007669"/>
    <property type="project" value="InterPro"/>
</dbReference>
<feature type="compositionally biased region" description="Low complexity" evidence="3">
    <location>
        <begin position="366"/>
        <end position="382"/>
    </location>
</feature>
<feature type="non-terminal residue" evidence="5">
    <location>
        <position position="392"/>
    </location>
</feature>
<gene>
    <name evidence="5" type="ORF">ALEPTO_LOCUS8260</name>
</gene>
<dbReference type="Gene3D" id="1.10.472.10">
    <property type="entry name" value="Cyclin-like"/>
    <property type="match status" value="2"/>
</dbReference>
<dbReference type="GO" id="GO:0005634">
    <property type="term" value="C:nucleus"/>
    <property type="evidence" value="ECO:0007669"/>
    <property type="project" value="TreeGrafter"/>
</dbReference>
<evidence type="ECO:0000313" key="6">
    <source>
        <dbReference type="Proteomes" id="UP000789508"/>
    </source>
</evidence>
<name>A0A9N9GFD2_9GLOM</name>
<reference evidence="5" key="1">
    <citation type="submission" date="2021-06" db="EMBL/GenBank/DDBJ databases">
        <authorList>
            <person name="Kallberg Y."/>
            <person name="Tangrot J."/>
            <person name="Rosling A."/>
        </authorList>
    </citation>
    <scope>NUCLEOTIDE SEQUENCE</scope>
    <source>
        <strain evidence="5">FL130A</strain>
    </source>
</reference>
<feature type="region of interest" description="Disordered" evidence="3">
    <location>
        <begin position="1"/>
        <end position="127"/>
    </location>
</feature>
<keyword evidence="6" id="KW-1185">Reference proteome</keyword>
<dbReference type="PANTHER" id="PTHR11618">
    <property type="entry name" value="TRANSCRIPTION INITIATION FACTOR IIB-RELATED"/>
    <property type="match status" value="1"/>
</dbReference>
<dbReference type="EMBL" id="CAJVPS010004437">
    <property type="protein sequence ID" value="CAG8603767.1"/>
    <property type="molecule type" value="Genomic_DNA"/>
</dbReference>
<dbReference type="OrthoDB" id="25790at2759"/>
<protein>
    <submittedName>
        <fullName evidence="5">419_t:CDS:1</fullName>
    </submittedName>
</protein>
<dbReference type="GO" id="GO:0017025">
    <property type="term" value="F:TBP-class protein binding"/>
    <property type="evidence" value="ECO:0007669"/>
    <property type="project" value="InterPro"/>
</dbReference>
<feature type="compositionally biased region" description="Basic and acidic residues" evidence="3">
    <location>
        <begin position="383"/>
        <end position="392"/>
    </location>
</feature>
<dbReference type="InterPro" id="IPR000812">
    <property type="entry name" value="TFIIB"/>
</dbReference>
<evidence type="ECO:0000256" key="3">
    <source>
        <dbReference type="SAM" id="MobiDB-lite"/>
    </source>
</evidence>
<evidence type="ECO:0000259" key="4">
    <source>
        <dbReference type="Pfam" id="PF00382"/>
    </source>
</evidence>
<feature type="compositionally biased region" description="Basic and acidic residues" evidence="3">
    <location>
        <begin position="27"/>
        <end position="47"/>
    </location>
</feature>
<evidence type="ECO:0000313" key="5">
    <source>
        <dbReference type="EMBL" id="CAG8603767.1"/>
    </source>
</evidence>
<keyword evidence="2" id="KW-0804">Transcription</keyword>
<dbReference type="AlphaFoldDB" id="A0A9N9GFD2"/>
<keyword evidence="1" id="KW-0805">Transcription regulation</keyword>
<evidence type="ECO:0000256" key="2">
    <source>
        <dbReference type="ARBA" id="ARBA00023163"/>
    </source>
</evidence>
<dbReference type="Proteomes" id="UP000789508">
    <property type="component" value="Unassembled WGS sequence"/>
</dbReference>
<dbReference type="InterPro" id="IPR013150">
    <property type="entry name" value="TFIIB_cyclin"/>
</dbReference>
<feature type="region of interest" description="Disordered" evidence="3">
    <location>
        <begin position="359"/>
        <end position="392"/>
    </location>
</feature>
<organism evidence="5 6">
    <name type="scientific">Ambispora leptoticha</name>
    <dbReference type="NCBI Taxonomy" id="144679"/>
    <lineage>
        <taxon>Eukaryota</taxon>
        <taxon>Fungi</taxon>
        <taxon>Fungi incertae sedis</taxon>
        <taxon>Mucoromycota</taxon>
        <taxon>Glomeromycotina</taxon>
        <taxon>Glomeromycetes</taxon>
        <taxon>Archaeosporales</taxon>
        <taxon>Ambisporaceae</taxon>
        <taxon>Ambispora</taxon>
    </lineage>
</organism>
<accession>A0A9N9GFD2</accession>
<dbReference type="SUPFAM" id="SSF47954">
    <property type="entry name" value="Cyclin-like"/>
    <property type="match status" value="2"/>
</dbReference>
<evidence type="ECO:0000256" key="1">
    <source>
        <dbReference type="ARBA" id="ARBA00023015"/>
    </source>
</evidence>
<comment type="caution">
    <text evidence="5">The sequence shown here is derived from an EMBL/GenBank/DDBJ whole genome shotgun (WGS) entry which is preliminary data.</text>
</comment>
<feature type="compositionally biased region" description="Polar residues" evidence="3">
    <location>
        <begin position="69"/>
        <end position="87"/>
    </location>
</feature>